<dbReference type="PRINTS" id="PR00320">
    <property type="entry name" value="GPROTEINBRPT"/>
</dbReference>
<dbReference type="AlphaFoldDB" id="A0AAD1ZUI3"/>
<feature type="compositionally biased region" description="Polar residues" evidence="11">
    <location>
        <begin position="1"/>
        <end position="13"/>
    </location>
</feature>
<feature type="region of interest" description="Disordered" evidence="11">
    <location>
        <begin position="141"/>
        <end position="161"/>
    </location>
</feature>
<dbReference type="SMART" id="SM00320">
    <property type="entry name" value="WD40"/>
    <property type="match status" value="6"/>
</dbReference>
<evidence type="ECO:0000256" key="1">
    <source>
        <dbReference type="ARBA" id="ARBA00004123"/>
    </source>
</evidence>
<keyword evidence="14" id="KW-1185">Reference proteome</keyword>
<dbReference type="GO" id="GO:0009585">
    <property type="term" value="P:red, far-red light phototransduction"/>
    <property type="evidence" value="ECO:0007669"/>
    <property type="project" value="UniProtKB-KW"/>
</dbReference>
<dbReference type="GO" id="GO:0009640">
    <property type="term" value="P:photomorphogenesis"/>
    <property type="evidence" value="ECO:0007669"/>
    <property type="project" value="InterPro"/>
</dbReference>
<dbReference type="GO" id="GO:0042802">
    <property type="term" value="F:identical protein binding"/>
    <property type="evidence" value="ECO:0007669"/>
    <property type="project" value="UniProtKB-ARBA"/>
</dbReference>
<dbReference type="InterPro" id="IPR019775">
    <property type="entry name" value="WD40_repeat_CS"/>
</dbReference>
<dbReference type="Gene3D" id="1.10.510.10">
    <property type="entry name" value="Transferase(Phosphotransferase) domain 1"/>
    <property type="match status" value="1"/>
</dbReference>
<keyword evidence="5" id="KW-0833">Ubl conjugation pathway</keyword>
<dbReference type="GO" id="GO:0005524">
    <property type="term" value="F:ATP binding"/>
    <property type="evidence" value="ECO:0007669"/>
    <property type="project" value="InterPro"/>
</dbReference>
<feature type="repeat" description="WD" evidence="9">
    <location>
        <begin position="682"/>
        <end position="715"/>
    </location>
</feature>
<dbReference type="Gene3D" id="2.130.10.10">
    <property type="entry name" value="YVTN repeat-like/Quinoprotein amine dehydrogenase"/>
    <property type="match status" value="1"/>
</dbReference>
<dbReference type="SUPFAM" id="SSF50978">
    <property type="entry name" value="WD40 repeat-like"/>
    <property type="match status" value="1"/>
</dbReference>
<dbReference type="GO" id="GO:0005634">
    <property type="term" value="C:nucleus"/>
    <property type="evidence" value="ECO:0007669"/>
    <property type="project" value="UniProtKB-SubCell"/>
</dbReference>
<protein>
    <recommendedName>
        <fullName evidence="12">Protein kinase domain-containing protein</fullName>
    </recommendedName>
</protein>
<keyword evidence="4" id="KW-0677">Repeat</keyword>
<evidence type="ECO:0000256" key="4">
    <source>
        <dbReference type="ARBA" id="ARBA00022737"/>
    </source>
</evidence>
<evidence type="ECO:0000256" key="2">
    <source>
        <dbReference type="ARBA" id="ARBA00022574"/>
    </source>
</evidence>
<evidence type="ECO:0000256" key="10">
    <source>
        <dbReference type="SAM" id="Coils"/>
    </source>
</evidence>
<dbReference type="PANTHER" id="PTHR44218:SF1">
    <property type="entry name" value="PROTEIN SPA1-RELATED 3"/>
    <property type="match status" value="1"/>
</dbReference>
<dbReference type="SMART" id="SM00220">
    <property type="entry name" value="S_TKc"/>
    <property type="match status" value="1"/>
</dbReference>
<dbReference type="SUPFAM" id="SSF56112">
    <property type="entry name" value="Protein kinase-like (PK-like)"/>
    <property type="match status" value="1"/>
</dbReference>
<feature type="coiled-coil region" evidence="10">
    <location>
        <begin position="272"/>
        <end position="301"/>
    </location>
</feature>
<organism evidence="13 14">
    <name type="scientific">Fraxinus pennsylvanica</name>
    <dbReference type="NCBI Taxonomy" id="56036"/>
    <lineage>
        <taxon>Eukaryota</taxon>
        <taxon>Viridiplantae</taxon>
        <taxon>Streptophyta</taxon>
        <taxon>Embryophyta</taxon>
        <taxon>Tracheophyta</taxon>
        <taxon>Spermatophyta</taxon>
        <taxon>Magnoliopsida</taxon>
        <taxon>eudicotyledons</taxon>
        <taxon>Gunneridae</taxon>
        <taxon>Pentapetalae</taxon>
        <taxon>asterids</taxon>
        <taxon>lamiids</taxon>
        <taxon>Lamiales</taxon>
        <taxon>Oleaceae</taxon>
        <taxon>Oleeae</taxon>
        <taxon>Fraxinus</taxon>
    </lineage>
</organism>
<evidence type="ECO:0000256" key="11">
    <source>
        <dbReference type="SAM" id="MobiDB-lite"/>
    </source>
</evidence>
<evidence type="ECO:0000313" key="14">
    <source>
        <dbReference type="Proteomes" id="UP000834106"/>
    </source>
</evidence>
<dbReference type="FunFam" id="1.10.510.10:FF:001017">
    <property type="entry name" value="SPA1-related 4"/>
    <property type="match status" value="1"/>
</dbReference>
<keyword evidence="6 10" id="KW-0175">Coiled coil</keyword>
<dbReference type="PROSITE" id="PS50294">
    <property type="entry name" value="WD_REPEATS_REGION"/>
    <property type="match status" value="2"/>
</dbReference>
<feature type="domain" description="Protein kinase" evidence="12">
    <location>
        <begin position="1"/>
        <end position="268"/>
    </location>
</feature>
<evidence type="ECO:0000256" key="7">
    <source>
        <dbReference type="ARBA" id="ARBA00023242"/>
    </source>
</evidence>
<accession>A0AAD1ZUI3</accession>
<feature type="repeat" description="WD" evidence="9">
    <location>
        <begin position="596"/>
        <end position="638"/>
    </location>
</feature>
<dbReference type="EMBL" id="OU503047">
    <property type="protein sequence ID" value="CAI9773497.1"/>
    <property type="molecule type" value="Genomic_DNA"/>
</dbReference>
<keyword evidence="3" id="KW-0808">Transferase</keyword>
<evidence type="ECO:0000259" key="12">
    <source>
        <dbReference type="PROSITE" id="PS50011"/>
    </source>
</evidence>
<dbReference type="InterPro" id="IPR015943">
    <property type="entry name" value="WD40/YVTN_repeat-like_dom_sf"/>
</dbReference>
<keyword evidence="7" id="KW-0539">Nucleus</keyword>
<evidence type="ECO:0000256" key="3">
    <source>
        <dbReference type="ARBA" id="ARBA00022679"/>
    </source>
</evidence>
<dbReference type="Proteomes" id="UP000834106">
    <property type="component" value="Chromosome 12"/>
</dbReference>
<reference evidence="13" key="1">
    <citation type="submission" date="2023-05" db="EMBL/GenBank/DDBJ databases">
        <authorList>
            <person name="Huff M."/>
        </authorList>
    </citation>
    <scope>NUCLEOTIDE SEQUENCE</scope>
</reference>
<keyword evidence="8" id="KW-0607">Phytochrome signaling pathway</keyword>
<sequence length="818" mass="91569">MEGSSESGWQRSDNTSHDSGFISGRKERETPAGWLHHRTQVGDRAAEPLVPAVECSDVSLRQWLDNPERKVDSLECLHIFSQIVEIVNLAHSQGIVVHNVRPSCFVMSSFNRVSFIESASCSDSSSGSLEYGQIAEFKSSSSPLHHESNSPKQEACGSEQAEEKKHSFPMKQILLMESNWYSSPEEASGNPPSCASDIYQLGVLLFELFCTFSSLEEKSTTMGSLRHRVLPPQLLLKWPKEASFCLWLLHPEPSSRPKMGELLQSEFLNEPRDNIEERKAAVELREQLEEQELLLEFLLLMQQRKQEAADSLHETISFLSSDIEEVSKLQTALRVKGGSRELSRNSASGPIMMNIRDDDDSSSSGSRKRFRQGIYLDSTEESDGHAYVDEHQKSQVPDGNQGIVLSKSYRVMKNFRKLESAYFLTRRRAVKPTGRPLTGHSPVSSDGRRSIALTERSSVSNLSSKERYNDHRQSGWINTFLEGLCKYLSFSKLKVKADLKQGDLLNSSNLVCSLSFDRDGEFFATAGVNKKIKVFEYSSILNEDRDIHYPVVEMASRSKLSSICWNGYIKSQIASSNFEGVVQVWDVTRSQIFTEMKEHERRVWSVDFSVADPTMLASGSDDGSVKLWNINQGVSVGTIKTKANVCCVQFPLDSGRFLAFGSADHKIYYYDLRNSKMPLCTLVGHNKTVSYIKFIDSTTLVSASTDNTLKLWDLSMCTSRVLDCPLQTFTGHLNVKNFVGLSVCDGYIATGSETNEVFVYHKSLPMPALSFKFNNTDPLSGDEVDDTAQFISSVCWRGQSSTLVAANSMGNIKLLEMV</sequence>
<dbReference type="PROSITE" id="PS00678">
    <property type="entry name" value="WD_REPEATS_1"/>
    <property type="match status" value="2"/>
</dbReference>
<dbReference type="GO" id="GO:0004672">
    <property type="term" value="F:protein kinase activity"/>
    <property type="evidence" value="ECO:0007669"/>
    <property type="project" value="InterPro"/>
</dbReference>
<evidence type="ECO:0000256" key="8">
    <source>
        <dbReference type="ARBA" id="ARBA00084091"/>
    </source>
</evidence>
<dbReference type="InterPro" id="IPR036322">
    <property type="entry name" value="WD40_repeat_dom_sf"/>
</dbReference>
<dbReference type="PROSITE" id="PS50082">
    <property type="entry name" value="WD_REPEATS_2"/>
    <property type="match status" value="2"/>
</dbReference>
<feature type="region of interest" description="Disordered" evidence="11">
    <location>
        <begin position="337"/>
        <end position="368"/>
    </location>
</feature>
<evidence type="ECO:0000313" key="13">
    <source>
        <dbReference type="EMBL" id="CAI9773497.1"/>
    </source>
</evidence>
<dbReference type="InterPro" id="IPR000719">
    <property type="entry name" value="Prot_kinase_dom"/>
</dbReference>
<dbReference type="InterPro" id="IPR020472">
    <property type="entry name" value="WD40_PAC1"/>
</dbReference>
<dbReference type="InterPro" id="IPR044630">
    <property type="entry name" value="SPA1/2/3/4"/>
</dbReference>
<evidence type="ECO:0000256" key="5">
    <source>
        <dbReference type="ARBA" id="ARBA00022786"/>
    </source>
</evidence>
<feature type="region of interest" description="Disordered" evidence="11">
    <location>
        <begin position="1"/>
        <end position="35"/>
    </location>
</feature>
<keyword evidence="2 9" id="KW-0853">WD repeat</keyword>
<dbReference type="FunFam" id="2.130.10.10:FF:000090">
    <property type="entry name" value="E3 ubiquitin-protein ligase RFWD2 isoform X1"/>
    <property type="match status" value="1"/>
</dbReference>
<evidence type="ECO:0000256" key="6">
    <source>
        <dbReference type="ARBA" id="ARBA00023054"/>
    </source>
</evidence>
<dbReference type="InterPro" id="IPR001680">
    <property type="entry name" value="WD40_rpt"/>
</dbReference>
<dbReference type="PANTHER" id="PTHR44218">
    <property type="entry name" value="PROTEIN SPA1-RELATED 2"/>
    <property type="match status" value="1"/>
</dbReference>
<evidence type="ECO:0000256" key="9">
    <source>
        <dbReference type="PROSITE-ProRule" id="PRU00221"/>
    </source>
</evidence>
<dbReference type="PROSITE" id="PS50011">
    <property type="entry name" value="PROTEIN_KINASE_DOM"/>
    <property type="match status" value="1"/>
</dbReference>
<dbReference type="Pfam" id="PF00400">
    <property type="entry name" value="WD40"/>
    <property type="match status" value="3"/>
</dbReference>
<name>A0AAD1ZUI3_9LAMI</name>
<dbReference type="InterPro" id="IPR011009">
    <property type="entry name" value="Kinase-like_dom_sf"/>
</dbReference>
<proteinExistence type="predicted"/>
<comment type="subcellular location">
    <subcellularLocation>
        <location evidence="1">Nucleus</location>
    </subcellularLocation>
</comment>
<gene>
    <name evidence="13" type="ORF">FPE_LOCUS20927</name>
</gene>